<evidence type="ECO:0000313" key="2">
    <source>
        <dbReference type="EMBL" id="AHK80728.1"/>
    </source>
</evidence>
<proteinExistence type="predicted"/>
<dbReference type="AlphaFoldDB" id="W8KNK5"/>
<dbReference type="PANTHER" id="PTHR43685">
    <property type="entry name" value="GLYCOSYLTRANSFERASE"/>
    <property type="match status" value="1"/>
</dbReference>
<dbReference type="CDD" id="cd00761">
    <property type="entry name" value="Glyco_tranf_GTA_type"/>
    <property type="match status" value="1"/>
</dbReference>
<keyword evidence="3" id="KW-1185">Reference proteome</keyword>
<accession>W8KNK5</accession>
<gene>
    <name evidence="2" type="ORF">M911_11645</name>
</gene>
<dbReference type="HOGENOM" id="CLU_1018990_0_0_6"/>
<sequence>MPSAEPRISVIIPTCDRHERVALCLSRLARQQRAPDQVVLVDNGLEPVTAPPGVECLRAPVRCGASQARNLGAAVAAHPWLAFLDDDDHWSDNYLADLAREIRQHPQATLHLCPLRVEGPQPLDKHFQVGRDERVLLYRNPGVVGSNLVVHRDTFLSLGGFDASLPAAEDRALGWRFVAQGQGVQVSDRRRAHLNHHEGERLSHWRSRLRGNWRFYRAHRSVMSWREQGKAMAVMALCLWQGGGWRR</sequence>
<dbReference type="OrthoDB" id="9805612at2"/>
<dbReference type="InterPro" id="IPR001173">
    <property type="entry name" value="Glyco_trans_2-like"/>
</dbReference>
<reference evidence="3" key="2">
    <citation type="submission" date="2014-02" db="EMBL/GenBank/DDBJ databases">
        <title>Draft Genome Sequence of extremely halophilic bacteria Halorhodospira halochloris.</title>
        <authorList>
            <person name="Singh K.S."/>
        </authorList>
    </citation>
    <scope>NUCLEOTIDE SEQUENCE [LARGE SCALE GENOMIC DNA]</scope>
    <source>
        <strain evidence="3">A</strain>
    </source>
</reference>
<dbReference type="PATRIC" id="fig|1354791.3.peg.2776"/>
<dbReference type="KEGG" id="hhc:M911_11645"/>
<dbReference type="EMBL" id="CP007268">
    <property type="protein sequence ID" value="AHK80728.1"/>
    <property type="molecule type" value="Genomic_DNA"/>
</dbReference>
<dbReference type="SUPFAM" id="SSF53448">
    <property type="entry name" value="Nucleotide-diphospho-sugar transferases"/>
    <property type="match status" value="1"/>
</dbReference>
<dbReference type="Proteomes" id="UP000019442">
    <property type="component" value="Chromosome"/>
</dbReference>
<dbReference type="Pfam" id="PF00535">
    <property type="entry name" value="Glycos_transf_2"/>
    <property type="match status" value="1"/>
</dbReference>
<evidence type="ECO:0000313" key="3">
    <source>
        <dbReference type="Proteomes" id="UP000019442"/>
    </source>
</evidence>
<dbReference type="RefSeq" id="WP_025282187.1">
    <property type="nucleotide sequence ID" value="NZ_CP007268.1"/>
</dbReference>
<feature type="domain" description="Glycosyltransferase 2-like" evidence="1">
    <location>
        <begin position="9"/>
        <end position="109"/>
    </location>
</feature>
<reference evidence="2 3" key="1">
    <citation type="journal article" date="2014" name="J Genomics">
        <title>Draft Genome Sequence of the Extremely Halophilic Phototrophic Purple Sulfur Bacterium Halorhodospira halochloris.</title>
        <authorList>
            <person name="Singh K.S."/>
            <person name="Kirksey J."/>
            <person name="Hoff W.D."/>
            <person name="Deole R."/>
        </authorList>
    </citation>
    <scope>NUCLEOTIDE SEQUENCE [LARGE SCALE GENOMIC DNA]</scope>
    <source>
        <strain evidence="2 3">A</strain>
    </source>
</reference>
<name>W8KNK5_9GAMM</name>
<dbReference type="InterPro" id="IPR029044">
    <property type="entry name" value="Nucleotide-diphossugar_trans"/>
</dbReference>
<dbReference type="Gene3D" id="3.90.550.10">
    <property type="entry name" value="Spore Coat Polysaccharide Biosynthesis Protein SpsA, Chain A"/>
    <property type="match status" value="1"/>
</dbReference>
<organism evidence="2 3">
    <name type="scientific">Ectothiorhodospira haloalkaliphila</name>
    <dbReference type="NCBI Taxonomy" id="421628"/>
    <lineage>
        <taxon>Bacteria</taxon>
        <taxon>Pseudomonadati</taxon>
        <taxon>Pseudomonadota</taxon>
        <taxon>Gammaproteobacteria</taxon>
        <taxon>Chromatiales</taxon>
        <taxon>Ectothiorhodospiraceae</taxon>
        <taxon>Ectothiorhodospira</taxon>
    </lineage>
</organism>
<dbReference type="InterPro" id="IPR050834">
    <property type="entry name" value="Glycosyltransf_2"/>
</dbReference>
<protein>
    <recommendedName>
        <fullName evidence="1">Glycosyltransferase 2-like domain-containing protein</fullName>
    </recommendedName>
</protein>
<dbReference type="PANTHER" id="PTHR43685:SF2">
    <property type="entry name" value="GLYCOSYLTRANSFERASE 2-LIKE DOMAIN-CONTAINING PROTEIN"/>
    <property type="match status" value="1"/>
</dbReference>
<evidence type="ECO:0000259" key="1">
    <source>
        <dbReference type="Pfam" id="PF00535"/>
    </source>
</evidence>